<evidence type="ECO:0000313" key="3">
    <source>
        <dbReference type="WBParaSite" id="ACRNAN_scaffold216.g19007.t1"/>
    </source>
</evidence>
<sequence length="101" mass="12100">MNLSRWWWNYNTECKHLRQRIPRTESRRTKSRKDKVQGIMKDGTGDRQSNLEVIQIVARIKQRLQVVGENAAEDGRIDMEVIRIVERMKERLQMDPDQATY</sequence>
<protein>
    <submittedName>
        <fullName evidence="3">Uncharacterized protein</fullName>
    </submittedName>
</protein>
<dbReference type="AlphaFoldDB" id="A0A914DAY6"/>
<dbReference type="WBParaSite" id="ACRNAN_scaffold216.g19007.t1">
    <property type="protein sequence ID" value="ACRNAN_scaffold216.g19007.t1"/>
    <property type="gene ID" value="ACRNAN_scaffold216.g19007"/>
</dbReference>
<reference evidence="3" key="1">
    <citation type="submission" date="2022-11" db="UniProtKB">
        <authorList>
            <consortium name="WormBaseParasite"/>
        </authorList>
    </citation>
    <scope>IDENTIFICATION</scope>
</reference>
<name>A0A914DAY6_9BILA</name>
<feature type="region of interest" description="Disordered" evidence="1">
    <location>
        <begin position="22"/>
        <end position="44"/>
    </location>
</feature>
<proteinExistence type="predicted"/>
<evidence type="ECO:0000256" key="1">
    <source>
        <dbReference type="SAM" id="MobiDB-lite"/>
    </source>
</evidence>
<organism evidence="2 3">
    <name type="scientific">Acrobeloides nanus</name>
    <dbReference type="NCBI Taxonomy" id="290746"/>
    <lineage>
        <taxon>Eukaryota</taxon>
        <taxon>Metazoa</taxon>
        <taxon>Ecdysozoa</taxon>
        <taxon>Nematoda</taxon>
        <taxon>Chromadorea</taxon>
        <taxon>Rhabditida</taxon>
        <taxon>Tylenchina</taxon>
        <taxon>Cephalobomorpha</taxon>
        <taxon>Cephaloboidea</taxon>
        <taxon>Cephalobidae</taxon>
        <taxon>Acrobeloides</taxon>
    </lineage>
</organism>
<evidence type="ECO:0000313" key="2">
    <source>
        <dbReference type="Proteomes" id="UP000887540"/>
    </source>
</evidence>
<accession>A0A914DAY6</accession>
<keyword evidence="2" id="KW-1185">Reference proteome</keyword>
<dbReference type="Proteomes" id="UP000887540">
    <property type="component" value="Unplaced"/>
</dbReference>